<dbReference type="EMBL" id="JAVGVR010000001">
    <property type="protein sequence ID" value="MDQ6598189.1"/>
    <property type="molecule type" value="Genomic_DNA"/>
</dbReference>
<name>A0AA90QWQ4_9BACI</name>
<reference evidence="3" key="1">
    <citation type="submission" date="2023-08" db="EMBL/GenBank/DDBJ databases">
        <title>Nitrogen cycling bacteria in agricultural field soils.</title>
        <authorList>
            <person name="Jang J."/>
        </authorList>
    </citation>
    <scope>NUCLEOTIDE SEQUENCE</scope>
    <source>
        <strain evidence="3">PS3-36</strain>
    </source>
</reference>
<evidence type="ECO:0000256" key="2">
    <source>
        <dbReference type="SAM" id="SignalP"/>
    </source>
</evidence>
<feature type="signal peptide" evidence="2">
    <location>
        <begin position="1"/>
        <end position="20"/>
    </location>
</feature>
<gene>
    <name evidence="3" type="ORF">RCG21_17815</name>
</gene>
<feature type="coiled-coil region" evidence="1">
    <location>
        <begin position="128"/>
        <end position="155"/>
    </location>
</feature>
<comment type="caution">
    <text evidence="3">The sequence shown here is derived from an EMBL/GenBank/DDBJ whole genome shotgun (WGS) entry which is preliminary data.</text>
</comment>
<evidence type="ECO:0000256" key="1">
    <source>
        <dbReference type="SAM" id="Coils"/>
    </source>
</evidence>
<sequence>MNKKRIIILLFLMIGTLLTACGNDPVKDDLQNYVNKQTKPLAKKEKDVINLYESVTGANYTNDNITYNTMVKEVIPKYRDYIAEVESIRPKTKEVRDIHEIYLKAVNLQNSAFIMIVSAIEEQDLNKINEANNKLTEARKIMRDYQNALKELAKKHDLTFEKND</sequence>
<keyword evidence="4" id="KW-1185">Reference proteome</keyword>
<evidence type="ECO:0000313" key="3">
    <source>
        <dbReference type="EMBL" id="MDQ6598189.1"/>
    </source>
</evidence>
<protein>
    <recommendedName>
        <fullName evidence="5">Lipoprotein</fullName>
    </recommendedName>
</protein>
<dbReference type="Proteomes" id="UP001178888">
    <property type="component" value="Unassembled WGS sequence"/>
</dbReference>
<dbReference type="AlphaFoldDB" id="A0AA90QWQ4"/>
<organism evidence="3 4">
    <name type="scientific">Bacillus salipaludis</name>
    <dbReference type="NCBI Taxonomy" id="2547811"/>
    <lineage>
        <taxon>Bacteria</taxon>
        <taxon>Bacillati</taxon>
        <taxon>Bacillota</taxon>
        <taxon>Bacilli</taxon>
        <taxon>Bacillales</taxon>
        <taxon>Bacillaceae</taxon>
        <taxon>Bacillus</taxon>
    </lineage>
</organism>
<keyword evidence="1" id="KW-0175">Coiled coil</keyword>
<accession>A0AA90QWQ4</accession>
<dbReference type="RefSeq" id="WP_308913534.1">
    <property type="nucleotide sequence ID" value="NZ_JAVGVR010000001.1"/>
</dbReference>
<dbReference type="PROSITE" id="PS51257">
    <property type="entry name" value="PROKAR_LIPOPROTEIN"/>
    <property type="match status" value="1"/>
</dbReference>
<evidence type="ECO:0008006" key="5">
    <source>
        <dbReference type="Google" id="ProtNLM"/>
    </source>
</evidence>
<keyword evidence="2" id="KW-0732">Signal</keyword>
<evidence type="ECO:0000313" key="4">
    <source>
        <dbReference type="Proteomes" id="UP001178888"/>
    </source>
</evidence>
<feature type="chain" id="PRO_5041648816" description="Lipoprotein" evidence="2">
    <location>
        <begin position="21"/>
        <end position="164"/>
    </location>
</feature>
<proteinExistence type="predicted"/>